<sequence length="322" mass="37305">MNNILITSGGRRVSLVKAFMVELKKQSPSSKVIVSDAEPELSSAAQIADDYLKTFRINDRRYIEDLLKKCVDNDVSLLIPMLDPELKLLAKHKHLFSMHNILVVISDIDFIDIAEDKLKTKLLFEENGINTPQVFTKNNYKIPFFIKPINGSNSVENYIIKDKDQISNYFLKNSSLYFFEYLDHNDYEEYTCDLYYSKQGYLKCVIPRKRIEVRGGEVSKGVTKKNKIKIIIESKFSYLKGARGCITVQLFMHKETKEVKGIEINARFGGGFPLSYLAGGNFPKWIINEYLFNKEIDFCDDWEANVLMLRYDDEILVKNYET</sequence>
<gene>
    <name evidence="2" type="ORF">FGF67_02565</name>
</gene>
<feature type="domain" description="PylC N-terminal" evidence="1">
    <location>
        <begin position="4"/>
        <end position="103"/>
    </location>
</feature>
<dbReference type="Gene3D" id="3.30.470.20">
    <property type="entry name" value="ATP-grasp fold, B domain"/>
    <property type="match status" value="1"/>
</dbReference>
<keyword evidence="3" id="KW-1185">Reference proteome</keyword>
<dbReference type="InterPro" id="IPR048764">
    <property type="entry name" value="PylC_N"/>
</dbReference>
<dbReference type="Pfam" id="PF21360">
    <property type="entry name" value="PylC-like_N"/>
    <property type="match status" value="1"/>
</dbReference>
<evidence type="ECO:0000259" key="1">
    <source>
        <dbReference type="Pfam" id="PF21360"/>
    </source>
</evidence>
<dbReference type="Gene3D" id="3.30.1490.20">
    <property type="entry name" value="ATP-grasp fold, A domain"/>
    <property type="match status" value="1"/>
</dbReference>
<accession>A0A5C4SRA7</accession>
<protein>
    <submittedName>
        <fullName evidence="2">ATP-grasp domain-containing protein</fullName>
    </submittedName>
</protein>
<dbReference type="GO" id="GO:0005524">
    <property type="term" value="F:ATP binding"/>
    <property type="evidence" value="ECO:0007669"/>
    <property type="project" value="InterPro"/>
</dbReference>
<reference evidence="2 3" key="1">
    <citation type="submission" date="2019-05" db="EMBL/GenBank/DDBJ databases">
        <title>Tamlana fucoidanivorans sp. nov., isolated from the surface of algae collected from Fujian province in China.</title>
        <authorList>
            <person name="Li J."/>
        </authorList>
    </citation>
    <scope>NUCLEOTIDE SEQUENCE [LARGE SCALE GENOMIC DNA]</scope>
    <source>
        <strain evidence="2 3">CW2-9</strain>
    </source>
</reference>
<comment type="caution">
    <text evidence="2">The sequence shown here is derived from an EMBL/GenBank/DDBJ whole genome shotgun (WGS) entry which is preliminary data.</text>
</comment>
<dbReference type="EMBL" id="VDCS01000002">
    <property type="protein sequence ID" value="TNJ46530.1"/>
    <property type="molecule type" value="Genomic_DNA"/>
</dbReference>
<dbReference type="RefSeq" id="WP_139694901.1">
    <property type="nucleotide sequence ID" value="NZ_CP074074.1"/>
</dbReference>
<evidence type="ECO:0000313" key="2">
    <source>
        <dbReference type="EMBL" id="TNJ46530.1"/>
    </source>
</evidence>
<dbReference type="Gene3D" id="3.40.50.20">
    <property type="match status" value="1"/>
</dbReference>
<proteinExistence type="predicted"/>
<dbReference type="AlphaFoldDB" id="A0A5C4SRA7"/>
<dbReference type="SUPFAM" id="SSF56059">
    <property type="entry name" value="Glutathione synthetase ATP-binding domain-like"/>
    <property type="match status" value="1"/>
</dbReference>
<evidence type="ECO:0000313" key="3">
    <source>
        <dbReference type="Proteomes" id="UP000308713"/>
    </source>
</evidence>
<organism evidence="2 3">
    <name type="scientific">Allotamlana fucoidanivorans</name>
    <dbReference type="NCBI Taxonomy" id="2583814"/>
    <lineage>
        <taxon>Bacteria</taxon>
        <taxon>Pseudomonadati</taxon>
        <taxon>Bacteroidota</taxon>
        <taxon>Flavobacteriia</taxon>
        <taxon>Flavobacteriales</taxon>
        <taxon>Flavobacteriaceae</taxon>
        <taxon>Allotamlana</taxon>
    </lineage>
</organism>
<name>A0A5C4SRA7_9FLAO</name>
<dbReference type="InterPro" id="IPR013815">
    <property type="entry name" value="ATP_grasp_subdomain_1"/>
</dbReference>
<dbReference type="Proteomes" id="UP000308713">
    <property type="component" value="Unassembled WGS sequence"/>
</dbReference>
<dbReference type="Pfam" id="PF15632">
    <property type="entry name" value="ATPgrasp_Ter"/>
    <property type="match status" value="1"/>
</dbReference>
<dbReference type="OrthoDB" id="9803907at2"/>